<dbReference type="InterPro" id="IPR012340">
    <property type="entry name" value="NA-bd_OB-fold"/>
</dbReference>
<keyword evidence="2 6" id="KW-0227">DNA damage</keyword>
<dbReference type="Proteomes" id="UP000178448">
    <property type="component" value="Unassembled WGS sequence"/>
</dbReference>
<keyword evidence="9" id="KW-0378">Hydrolase</keyword>
<dbReference type="SUPFAM" id="SSF46929">
    <property type="entry name" value="DNA helicase RuvA subunit, C-terminal domain"/>
    <property type="match status" value="1"/>
</dbReference>
<keyword evidence="9" id="KW-0067">ATP-binding</keyword>
<comment type="subcellular location">
    <subcellularLocation>
        <location evidence="6">Cytoplasm</location>
    </subcellularLocation>
</comment>
<comment type="caution">
    <text evidence="6">Lacks conserved residue(s) required for the propagation of feature annotation.</text>
</comment>
<feature type="region of interest" description="Domain III" evidence="6">
    <location>
        <begin position="146"/>
        <end position="194"/>
    </location>
</feature>
<keyword evidence="4 6" id="KW-0233">DNA recombination</keyword>
<dbReference type="Gene3D" id="1.10.150.20">
    <property type="entry name" value="5' to 3' exonuclease, C-terminal subdomain"/>
    <property type="match status" value="1"/>
</dbReference>
<comment type="caution">
    <text evidence="9">The sequence shown here is derived from an EMBL/GenBank/DDBJ whole genome shotgun (WGS) entry which is preliminary data.</text>
</comment>
<dbReference type="GO" id="GO:0006310">
    <property type="term" value="P:DNA recombination"/>
    <property type="evidence" value="ECO:0007669"/>
    <property type="project" value="UniProtKB-UniRule"/>
</dbReference>
<dbReference type="InterPro" id="IPR010994">
    <property type="entry name" value="RuvA_2-like"/>
</dbReference>
<dbReference type="GO" id="GO:0048476">
    <property type="term" value="C:Holliday junction resolvase complex"/>
    <property type="evidence" value="ECO:0007669"/>
    <property type="project" value="UniProtKB-UniRule"/>
</dbReference>
<dbReference type="Pfam" id="PF01330">
    <property type="entry name" value="RuvA_N"/>
    <property type="match status" value="1"/>
</dbReference>
<evidence type="ECO:0000256" key="1">
    <source>
        <dbReference type="ARBA" id="ARBA00022490"/>
    </source>
</evidence>
<dbReference type="Pfam" id="PF07499">
    <property type="entry name" value="RuvA_C"/>
    <property type="match status" value="1"/>
</dbReference>
<comment type="domain">
    <text evidence="6">Has three domains with a flexible linker between the domains II and III and assumes an 'L' shape. Domain III is highly mobile and contacts RuvB.</text>
</comment>
<comment type="function">
    <text evidence="6">The RuvA-RuvB-RuvC complex processes Holliday junction (HJ) DNA during genetic recombination and DNA repair, while the RuvA-RuvB complex plays an important role in the rescue of blocked DNA replication forks via replication fork reversal (RFR). RuvA specifically binds to HJ cruciform DNA, conferring on it an open structure. The RuvB hexamer acts as an ATP-dependent pump, pulling dsDNA into and through the RuvAB complex. HJ branch migration allows RuvC to scan DNA until it finds its consensus sequence, where it cleaves and resolves the cruciform DNA.</text>
</comment>
<keyword evidence="3 6" id="KW-0238">DNA-binding</keyword>
<evidence type="ECO:0000256" key="3">
    <source>
        <dbReference type="ARBA" id="ARBA00023125"/>
    </source>
</evidence>
<protein>
    <recommendedName>
        <fullName evidence="6">Holliday junction branch migration complex subunit RuvA</fullName>
    </recommendedName>
</protein>
<keyword evidence="5 6" id="KW-0234">DNA repair</keyword>
<keyword evidence="9" id="KW-0547">Nucleotide-binding</keyword>
<feature type="domain" description="DNA helicase Holliday junction RuvA type" evidence="7">
    <location>
        <begin position="1"/>
        <end position="60"/>
    </location>
</feature>
<dbReference type="AlphaFoldDB" id="A0A1F5YMK9"/>
<accession>A0A1F5YMK9</accession>
<evidence type="ECO:0000256" key="4">
    <source>
        <dbReference type="ARBA" id="ARBA00023172"/>
    </source>
</evidence>
<dbReference type="InterPro" id="IPR013849">
    <property type="entry name" value="DNA_helicase_Holl-junc_RuvA_I"/>
</dbReference>
<dbReference type="GO" id="GO:0009379">
    <property type="term" value="C:Holliday junction helicase complex"/>
    <property type="evidence" value="ECO:0007669"/>
    <property type="project" value="InterPro"/>
</dbReference>
<organism evidence="9 10">
    <name type="scientific">Candidatus Gottesmanbacteria bacterium RBG_16_52_11</name>
    <dbReference type="NCBI Taxonomy" id="1798374"/>
    <lineage>
        <taxon>Bacteria</taxon>
        <taxon>Candidatus Gottesmaniibacteriota</taxon>
    </lineage>
</organism>
<proteinExistence type="inferred from homology"/>
<dbReference type="SUPFAM" id="SSF50249">
    <property type="entry name" value="Nucleic acid-binding proteins"/>
    <property type="match status" value="1"/>
</dbReference>
<keyword evidence="1 6" id="KW-0963">Cytoplasm</keyword>
<comment type="subunit">
    <text evidence="6">Homotetramer. Forms an RuvA(8)-RuvB(12)-Holliday junction (HJ) complex. HJ DNA is sandwiched between 2 RuvA tetramers; dsDNA enters through RuvA and exits via RuvB. An RuvB hexamer assembles on each DNA strand where it exits the tetramer. Each RuvB hexamer is contacted by two RuvA subunits (via domain III) on 2 adjacent RuvB subunits; this complex drives branch migration. In the full resolvosome a probable DNA-RuvA(4)-RuvB(12)-RuvC(2) complex forms which resolves the HJ.</text>
</comment>
<dbReference type="SUPFAM" id="SSF47781">
    <property type="entry name" value="RuvA domain 2-like"/>
    <property type="match status" value="1"/>
</dbReference>
<dbReference type="InterPro" id="IPR036267">
    <property type="entry name" value="RuvA_C_sf"/>
</dbReference>
<dbReference type="GO" id="GO:0009378">
    <property type="term" value="F:four-way junction helicase activity"/>
    <property type="evidence" value="ECO:0007669"/>
    <property type="project" value="InterPro"/>
</dbReference>
<dbReference type="InterPro" id="IPR011114">
    <property type="entry name" value="RuvA_C"/>
</dbReference>
<dbReference type="GO" id="GO:0005524">
    <property type="term" value="F:ATP binding"/>
    <property type="evidence" value="ECO:0007669"/>
    <property type="project" value="InterPro"/>
</dbReference>
<evidence type="ECO:0000313" key="10">
    <source>
        <dbReference type="Proteomes" id="UP000178448"/>
    </source>
</evidence>
<evidence type="ECO:0000256" key="6">
    <source>
        <dbReference type="HAMAP-Rule" id="MF_00031"/>
    </source>
</evidence>
<evidence type="ECO:0000259" key="8">
    <source>
        <dbReference type="Pfam" id="PF07499"/>
    </source>
</evidence>
<dbReference type="STRING" id="1798374.A2Z33_02745"/>
<dbReference type="GO" id="GO:0006281">
    <property type="term" value="P:DNA repair"/>
    <property type="evidence" value="ECO:0007669"/>
    <property type="project" value="UniProtKB-UniRule"/>
</dbReference>
<dbReference type="GO" id="GO:0000400">
    <property type="term" value="F:four-way junction DNA binding"/>
    <property type="evidence" value="ECO:0007669"/>
    <property type="project" value="UniProtKB-UniRule"/>
</dbReference>
<dbReference type="EMBL" id="MFJD01000016">
    <property type="protein sequence ID" value="OGG01429.1"/>
    <property type="molecule type" value="Genomic_DNA"/>
</dbReference>
<dbReference type="CDD" id="cd14332">
    <property type="entry name" value="UBA_RuvA_C"/>
    <property type="match status" value="1"/>
</dbReference>
<name>A0A1F5YMK9_9BACT</name>
<dbReference type="InterPro" id="IPR000085">
    <property type="entry name" value="RuvA"/>
</dbReference>
<dbReference type="NCBIfam" id="TIGR00084">
    <property type="entry name" value="ruvA"/>
    <property type="match status" value="1"/>
</dbReference>
<dbReference type="GO" id="GO:0005737">
    <property type="term" value="C:cytoplasm"/>
    <property type="evidence" value="ECO:0007669"/>
    <property type="project" value="UniProtKB-SubCell"/>
</dbReference>
<evidence type="ECO:0000256" key="5">
    <source>
        <dbReference type="ARBA" id="ARBA00023204"/>
    </source>
</evidence>
<reference evidence="9 10" key="1">
    <citation type="journal article" date="2016" name="Nat. Commun.">
        <title>Thousands of microbial genomes shed light on interconnected biogeochemical processes in an aquifer system.</title>
        <authorList>
            <person name="Anantharaman K."/>
            <person name="Brown C.T."/>
            <person name="Hug L.A."/>
            <person name="Sharon I."/>
            <person name="Castelle C.J."/>
            <person name="Probst A.J."/>
            <person name="Thomas B.C."/>
            <person name="Singh A."/>
            <person name="Wilkins M.J."/>
            <person name="Karaoz U."/>
            <person name="Brodie E.L."/>
            <person name="Williams K.H."/>
            <person name="Hubbard S.S."/>
            <person name="Banfield J.F."/>
        </authorList>
    </citation>
    <scope>NUCLEOTIDE SEQUENCE [LARGE SCALE GENOMIC DNA]</scope>
</reference>
<gene>
    <name evidence="6" type="primary">ruvA</name>
    <name evidence="9" type="ORF">A2Z33_02745</name>
</gene>
<evidence type="ECO:0000256" key="2">
    <source>
        <dbReference type="ARBA" id="ARBA00022763"/>
    </source>
</evidence>
<feature type="domain" description="Holliday junction DNA helicase RuvA C-terminal" evidence="8">
    <location>
        <begin position="145"/>
        <end position="187"/>
    </location>
</feature>
<keyword evidence="9" id="KW-0347">Helicase</keyword>
<sequence length="194" mass="20718">MIGTLTGSVDRSGINPALIRVGGVGYLVHMPPGSLSKITSGEVTVHTHLHVRDDALELYGFLTLSELDMFTMLLTVPGIGPRTALLVIDRGVDRIKDAVSGSDTDFFLGIPRLGKKNAQKIIIELKSKIGSVRDLDLSGAAPSETKEVFDALAELGFAKPEILQALKKLDAGDVTVEAKLRHALKILGRPAKSI</sequence>
<dbReference type="Pfam" id="PF14520">
    <property type="entry name" value="HHH_5"/>
    <property type="match status" value="1"/>
</dbReference>
<evidence type="ECO:0000313" key="9">
    <source>
        <dbReference type="EMBL" id="OGG01429.1"/>
    </source>
</evidence>
<evidence type="ECO:0000259" key="7">
    <source>
        <dbReference type="Pfam" id="PF01330"/>
    </source>
</evidence>
<comment type="similarity">
    <text evidence="6">Belongs to the RuvA family.</text>
</comment>
<dbReference type="HAMAP" id="MF_00031">
    <property type="entry name" value="DNA_HJ_migration_RuvA"/>
    <property type="match status" value="1"/>
</dbReference>
<dbReference type="Gene3D" id="2.40.50.140">
    <property type="entry name" value="Nucleic acid-binding proteins"/>
    <property type="match status" value="1"/>
</dbReference>